<evidence type="ECO:0000313" key="2">
    <source>
        <dbReference type="Proteomes" id="UP000821866"/>
    </source>
</evidence>
<dbReference type="AlphaFoldDB" id="A0A9J6DCD6"/>
<proteinExistence type="predicted"/>
<keyword evidence="2" id="KW-1185">Reference proteome</keyword>
<evidence type="ECO:0000313" key="1">
    <source>
        <dbReference type="EMBL" id="KAH8019609.1"/>
    </source>
</evidence>
<sequence length="197" mass="21937">MLNRSRCTKPLWHKNAHQVDSQRERRFIGEHRLWWTVFPTAGPLRAPGTSDKALGLDAPKEEPFKRSLSFGIGGSSGDDKNTYQLMFLFGKGKKGRSQEPGRKLMSDAMLTKTEHDEETIAAVLRAPGRCFQQQCVPHDDGHSPSNAVGGQDLPQLSLFEQWEPQCKLSAPQYAAKEEPINWCWSCHIGGGGSGFKT</sequence>
<gene>
    <name evidence="1" type="ORF">HPB51_020308</name>
</gene>
<organism evidence="1 2">
    <name type="scientific">Rhipicephalus microplus</name>
    <name type="common">Cattle tick</name>
    <name type="synonym">Boophilus microplus</name>
    <dbReference type="NCBI Taxonomy" id="6941"/>
    <lineage>
        <taxon>Eukaryota</taxon>
        <taxon>Metazoa</taxon>
        <taxon>Ecdysozoa</taxon>
        <taxon>Arthropoda</taxon>
        <taxon>Chelicerata</taxon>
        <taxon>Arachnida</taxon>
        <taxon>Acari</taxon>
        <taxon>Parasitiformes</taxon>
        <taxon>Ixodida</taxon>
        <taxon>Ixodoidea</taxon>
        <taxon>Ixodidae</taxon>
        <taxon>Rhipicephalinae</taxon>
        <taxon>Rhipicephalus</taxon>
        <taxon>Boophilus</taxon>
    </lineage>
</organism>
<dbReference type="EMBL" id="JABSTU010000010">
    <property type="protein sequence ID" value="KAH8019609.1"/>
    <property type="molecule type" value="Genomic_DNA"/>
</dbReference>
<reference evidence="1" key="2">
    <citation type="submission" date="2021-09" db="EMBL/GenBank/DDBJ databases">
        <authorList>
            <person name="Jia N."/>
            <person name="Wang J."/>
            <person name="Shi W."/>
            <person name="Du L."/>
            <person name="Sun Y."/>
            <person name="Zhan W."/>
            <person name="Jiang J."/>
            <person name="Wang Q."/>
            <person name="Zhang B."/>
            <person name="Ji P."/>
            <person name="Sakyi L.B."/>
            <person name="Cui X."/>
            <person name="Yuan T."/>
            <person name="Jiang B."/>
            <person name="Yang W."/>
            <person name="Lam T.T.-Y."/>
            <person name="Chang Q."/>
            <person name="Ding S."/>
            <person name="Wang X."/>
            <person name="Zhu J."/>
            <person name="Ruan X."/>
            <person name="Zhao L."/>
            <person name="Wei J."/>
            <person name="Que T."/>
            <person name="Du C."/>
            <person name="Cheng J."/>
            <person name="Dai P."/>
            <person name="Han X."/>
            <person name="Huang E."/>
            <person name="Gao Y."/>
            <person name="Liu J."/>
            <person name="Shao H."/>
            <person name="Ye R."/>
            <person name="Li L."/>
            <person name="Wei W."/>
            <person name="Wang X."/>
            <person name="Wang C."/>
            <person name="Huo Q."/>
            <person name="Li W."/>
            <person name="Guo W."/>
            <person name="Chen H."/>
            <person name="Chen S."/>
            <person name="Zhou L."/>
            <person name="Zhou L."/>
            <person name="Ni X."/>
            <person name="Tian J."/>
            <person name="Zhou Y."/>
            <person name="Sheng Y."/>
            <person name="Liu T."/>
            <person name="Pan Y."/>
            <person name="Xia L."/>
            <person name="Li J."/>
            <person name="Zhao F."/>
            <person name="Cao W."/>
        </authorList>
    </citation>
    <scope>NUCLEOTIDE SEQUENCE</scope>
    <source>
        <strain evidence="1">Rmic-2018</strain>
        <tissue evidence="1">Larvae</tissue>
    </source>
</reference>
<accession>A0A9J6DCD6</accession>
<dbReference type="Proteomes" id="UP000821866">
    <property type="component" value="Chromosome 8"/>
</dbReference>
<comment type="caution">
    <text evidence="1">The sequence shown here is derived from an EMBL/GenBank/DDBJ whole genome shotgun (WGS) entry which is preliminary data.</text>
</comment>
<protein>
    <submittedName>
        <fullName evidence="1">Uncharacterized protein</fullName>
    </submittedName>
</protein>
<name>A0A9J6DCD6_RHIMP</name>
<reference evidence="1" key="1">
    <citation type="journal article" date="2020" name="Cell">
        <title>Large-Scale Comparative Analyses of Tick Genomes Elucidate Their Genetic Diversity and Vector Capacities.</title>
        <authorList>
            <consortium name="Tick Genome and Microbiome Consortium (TIGMIC)"/>
            <person name="Jia N."/>
            <person name="Wang J."/>
            <person name="Shi W."/>
            <person name="Du L."/>
            <person name="Sun Y."/>
            <person name="Zhan W."/>
            <person name="Jiang J.F."/>
            <person name="Wang Q."/>
            <person name="Zhang B."/>
            <person name="Ji P."/>
            <person name="Bell-Sakyi L."/>
            <person name="Cui X.M."/>
            <person name="Yuan T.T."/>
            <person name="Jiang B.G."/>
            <person name="Yang W.F."/>
            <person name="Lam T.T."/>
            <person name="Chang Q.C."/>
            <person name="Ding S.J."/>
            <person name="Wang X.J."/>
            <person name="Zhu J.G."/>
            <person name="Ruan X.D."/>
            <person name="Zhao L."/>
            <person name="Wei J.T."/>
            <person name="Ye R.Z."/>
            <person name="Que T.C."/>
            <person name="Du C.H."/>
            <person name="Zhou Y.H."/>
            <person name="Cheng J.X."/>
            <person name="Dai P.F."/>
            <person name="Guo W.B."/>
            <person name="Han X.H."/>
            <person name="Huang E.J."/>
            <person name="Li L.F."/>
            <person name="Wei W."/>
            <person name="Gao Y.C."/>
            <person name="Liu J.Z."/>
            <person name="Shao H.Z."/>
            <person name="Wang X."/>
            <person name="Wang C.C."/>
            <person name="Yang T.C."/>
            <person name="Huo Q.B."/>
            <person name="Li W."/>
            <person name="Chen H.Y."/>
            <person name="Chen S.E."/>
            <person name="Zhou L.G."/>
            <person name="Ni X.B."/>
            <person name="Tian J.H."/>
            <person name="Sheng Y."/>
            <person name="Liu T."/>
            <person name="Pan Y.S."/>
            <person name="Xia L.Y."/>
            <person name="Li J."/>
            <person name="Zhao F."/>
            <person name="Cao W.C."/>
        </authorList>
    </citation>
    <scope>NUCLEOTIDE SEQUENCE</scope>
    <source>
        <strain evidence="1">Rmic-2018</strain>
    </source>
</reference>